<comment type="caution">
    <text evidence="5">The sequence shown here is derived from an EMBL/GenBank/DDBJ whole genome shotgun (WGS) entry which is preliminary data.</text>
</comment>
<evidence type="ECO:0000313" key="5">
    <source>
        <dbReference type="EMBL" id="OZI16180.1"/>
    </source>
</evidence>
<dbReference type="AlphaFoldDB" id="A0A261QUZ0"/>
<proteinExistence type="inferred from homology"/>
<dbReference type="SUPFAM" id="SSF52833">
    <property type="entry name" value="Thioredoxin-like"/>
    <property type="match status" value="1"/>
</dbReference>
<dbReference type="Pfam" id="PF13409">
    <property type="entry name" value="GST_N_2"/>
    <property type="match status" value="1"/>
</dbReference>
<dbReference type="InterPro" id="IPR004046">
    <property type="entry name" value="GST_C"/>
</dbReference>
<evidence type="ECO:0000259" key="4">
    <source>
        <dbReference type="PROSITE" id="PS50405"/>
    </source>
</evidence>
<reference evidence="6" key="1">
    <citation type="submission" date="2017-05" db="EMBL/GenBank/DDBJ databases">
        <title>Complete and WGS of Bordetella genogroups.</title>
        <authorList>
            <person name="Spilker T."/>
            <person name="Lipuma J."/>
        </authorList>
    </citation>
    <scope>NUCLEOTIDE SEQUENCE [LARGE SCALE GENOMIC DNA]</scope>
    <source>
        <strain evidence="6">AU18089</strain>
    </source>
</reference>
<gene>
    <name evidence="5" type="ORF">CAL19_15870</name>
</gene>
<dbReference type="Gene3D" id="3.40.30.10">
    <property type="entry name" value="Glutaredoxin"/>
    <property type="match status" value="1"/>
</dbReference>
<dbReference type="FunFam" id="3.40.30.10:FF:000039">
    <property type="entry name" value="Glutathione S-transferase domain"/>
    <property type="match status" value="1"/>
</dbReference>
<dbReference type="InterPro" id="IPR010987">
    <property type="entry name" value="Glutathione-S-Trfase_C-like"/>
</dbReference>
<name>A0A261QUZ0_9BORD</name>
<dbReference type="SFLD" id="SFLDG01150">
    <property type="entry name" value="Main.1:_Beta-like"/>
    <property type="match status" value="1"/>
</dbReference>
<organism evidence="5 6">
    <name type="scientific">Bordetella genomosp. 7</name>
    <dbReference type="NCBI Taxonomy" id="1416805"/>
    <lineage>
        <taxon>Bacteria</taxon>
        <taxon>Pseudomonadati</taxon>
        <taxon>Pseudomonadota</taxon>
        <taxon>Betaproteobacteria</taxon>
        <taxon>Burkholderiales</taxon>
        <taxon>Alcaligenaceae</taxon>
        <taxon>Bordetella</taxon>
    </lineage>
</organism>
<dbReference type="InterPro" id="IPR036249">
    <property type="entry name" value="Thioredoxin-like_sf"/>
</dbReference>
<protein>
    <submittedName>
        <fullName evidence="5">Glutathione S-transferase</fullName>
    </submittedName>
</protein>
<dbReference type="CDD" id="cd03047">
    <property type="entry name" value="GST_N_2"/>
    <property type="match status" value="1"/>
</dbReference>
<dbReference type="PROSITE" id="PS50405">
    <property type="entry name" value="GST_CTER"/>
    <property type="match status" value="1"/>
</dbReference>
<dbReference type="Proteomes" id="UP000216947">
    <property type="component" value="Unassembled WGS sequence"/>
</dbReference>
<comment type="similarity">
    <text evidence="1">Belongs to the GST superfamily.</text>
</comment>
<dbReference type="Gene3D" id="1.20.1050.10">
    <property type="match status" value="1"/>
</dbReference>
<dbReference type="PROSITE" id="PS50404">
    <property type="entry name" value="GST_NTER"/>
    <property type="match status" value="1"/>
</dbReference>
<dbReference type="CDD" id="cd03180">
    <property type="entry name" value="GST_C_2"/>
    <property type="match status" value="1"/>
</dbReference>
<dbReference type="RefSeq" id="WP_026638986.1">
    <property type="nucleotide sequence ID" value="NZ_NEVK01000008.1"/>
</dbReference>
<evidence type="ECO:0000259" key="3">
    <source>
        <dbReference type="PROSITE" id="PS50404"/>
    </source>
</evidence>
<dbReference type="SFLD" id="SFLDG00358">
    <property type="entry name" value="Main_(cytGST)"/>
    <property type="match status" value="1"/>
</dbReference>
<dbReference type="PANTHER" id="PTHR44051">
    <property type="entry name" value="GLUTATHIONE S-TRANSFERASE-RELATED"/>
    <property type="match status" value="1"/>
</dbReference>
<keyword evidence="6" id="KW-1185">Reference proteome</keyword>
<dbReference type="SFLD" id="SFLDS00019">
    <property type="entry name" value="Glutathione_Transferase_(cytos"/>
    <property type="match status" value="1"/>
</dbReference>
<dbReference type="GO" id="GO:0016740">
    <property type="term" value="F:transferase activity"/>
    <property type="evidence" value="ECO:0007669"/>
    <property type="project" value="UniProtKB-KW"/>
</dbReference>
<dbReference type="PANTHER" id="PTHR44051:SF19">
    <property type="entry name" value="DISULFIDE-BOND OXIDOREDUCTASE YFCG"/>
    <property type="match status" value="1"/>
</dbReference>
<dbReference type="EMBL" id="NEVK01000008">
    <property type="protein sequence ID" value="OZI16180.1"/>
    <property type="molecule type" value="Genomic_DNA"/>
</dbReference>
<dbReference type="Pfam" id="PF00043">
    <property type="entry name" value="GST_C"/>
    <property type="match status" value="1"/>
</dbReference>
<evidence type="ECO:0000256" key="1">
    <source>
        <dbReference type="ARBA" id="ARBA00007409"/>
    </source>
</evidence>
<dbReference type="InterPro" id="IPR040079">
    <property type="entry name" value="Glutathione_S-Trfase"/>
</dbReference>
<feature type="domain" description="GST N-terminal" evidence="3">
    <location>
        <begin position="1"/>
        <end position="81"/>
    </location>
</feature>
<evidence type="ECO:0000256" key="2">
    <source>
        <dbReference type="ARBA" id="ARBA00022679"/>
    </source>
</evidence>
<accession>A0A261QUZ0</accession>
<dbReference type="SUPFAM" id="SSF47616">
    <property type="entry name" value="GST C-terminal domain-like"/>
    <property type="match status" value="1"/>
</dbReference>
<dbReference type="InterPro" id="IPR036282">
    <property type="entry name" value="Glutathione-S-Trfase_C_sf"/>
</dbReference>
<dbReference type="InterPro" id="IPR004045">
    <property type="entry name" value="Glutathione_S-Trfase_N"/>
</dbReference>
<evidence type="ECO:0000313" key="6">
    <source>
        <dbReference type="Proteomes" id="UP000216947"/>
    </source>
</evidence>
<feature type="domain" description="GST C-terminal" evidence="4">
    <location>
        <begin position="86"/>
        <end position="206"/>
    </location>
</feature>
<keyword evidence="2 5" id="KW-0808">Transferase</keyword>
<sequence length="206" mass="22884">MLKIWGRPNSVNVQKVLWTVRELALPHTTEHVGGQFGGLDTPEYGNMNPNRKVPVIDDGGLVLWESNAIVRYLAARYNEGGLWPADVAVRAQADRWMDWTATEWQVAMVPAFVGLCRTPEPQRDATAIAESIHRTNQLGQMLDAALQGCEYIAGSHFTMGDIVLGCVAHRWLGMPIERPATPALSAWYRRLMMRPAPQGVLTLPLS</sequence>